<keyword evidence="4" id="KW-0378">Hydrolase</keyword>
<evidence type="ECO:0000256" key="1">
    <source>
        <dbReference type="ARBA" id="ARBA00005156"/>
    </source>
</evidence>
<evidence type="ECO:0000313" key="15">
    <source>
        <dbReference type="Proteomes" id="UP000694542"/>
    </source>
</evidence>
<dbReference type="Ensembl" id="ENSCAFT00040017418.1">
    <property type="protein sequence ID" value="ENSCAFP00040015100.1"/>
    <property type="gene ID" value="ENSCAFG00040009399.1"/>
</dbReference>
<dbReference type="PROSITE" id="PS00678">
    <property type="entry name" value="WD_REPEATS_1"/>
    <property type="match status" value="1"/>
</dbReference>
<comment type="similarity">
    <text evidence="5">Belongs to the DPH7 family.</text>
</comment>
<feature type="compositionally biased region" description="Low complexity" evidence="13">
    <location>
        <begin position="179"/>
        <end position="188"/>
    </location>
</feature>
<evidence type="ECO:0000313" key="14">
    <source>
        <dbReference type="Ensembl" id="ENSCAFP00040015100.1"/>
    </source>
</evidence>
<sequence>PDAWPRRPEVPPRRPGKEGGDGGSKILDRLELSALLLAAPNAIPALTADLSPHLDRDPPLPLSPRTATPSRSHRGPQTPPRPRHPPALTADPRPHPGRDPPPAFTADPRPHPGRDPPPAFTADPSPHPGRDPPPAFTADPRPHPDRDLPAPALTADPSPHPGRDTPPLSPPTPAPTPAATPSALTADPSPHPGRDTPHPALTADPSPHPGRDTPPALTADLSPHPDRDPLRSHRGPQPPPQPRPPPPPLSPRTPARTATPPRRSHRRSQPPPGPRPPLSPRTPAPTPTLLSPPTSAPTPTPAFNLASPPRLRRPVSAASASDTWVTGSRVRLLQAVDTEYTADSVEWCPLEGCRHLLACGTYQLQKPGDQAADPESKSAPDLDEPQIRLGRLYLYSFSEDSTASPLLEIQRRDTSAILDLKWCHIPVAGHALLGVANAGGSIELLRLVGSETAYTLELVSCFALERQCLALSLDWSTRKTEWASDQPLKIISSDSKGQLHLLEVNEAGTRLQDLASWHAHQFEAWIAAFNYWQTEIVYSGGDDGLLKGWDTRTPGTSVFTSDRHSMGVCSIQSSPHRENILATGSYDEHILLWDTRNMKQPFADMPTQGGVWRLKWHPFHHHLLLAACMHSGFRIFNCQKAIDEKQEACTVSVSHTLSNSLVYGADWSWLYFGNLSQTHQSYHLGSSPCNNSGARAAHLCSMKAVYQSPAPSLHHLAEDVEEDHSKLRTLLQPLTEDMVKSGTRLHTAGAKFCDRDLYLEAVNSDADLLATCSFYDHVLHLWKWENS</sequence>
<dbReference type="FunFam" id="2.130.10.10:FF:000910">
    <property type="entry name" value="Diphthamide biosynthesis 7"/>
    <property type="match status" value="1"/>
</dbReference>
<dbReference type="PANTHER" id="PTHR46042:SF1">
    <property type="entry name" value="DIPHTHINE METHYLTRANSFERASE"/>
    <property type="match status" value="1"/>
</dbReference>
<evidence type="ECO:0000256" key="6">
    <source>
        <dbReference type="ARBA" id="ARBA00039131"/>
    </source>
</evidence>
<dbReference type="InterPro" id="IPR015943">
    <property type="entry name" value="WD40/YVTN_repeat-like_dom_sf"/>
</dbReference>
<evidence type="ECO:0000256" key="12">
    <source>
        <dbReference type="PROSITE-ProRule" id="PRU00221"/>
    </source>
</evidence>
<protein>
    <recommendedName>
        <fullName evidence="9">Diphthine methyltransferase</fullName>
        <ecNumber evidence="6">3.1.1.97</ecNumber>
    </recommendedName>
    <alternativeName>
        <fullName evidence="11">Diphthamide biosynthesis protein 7</fullName>
    </alternativeName>
    <alternativeName>
        <fullName evidence="10">WD repeat-containing protein 85</fullName>
    </alternativeName>
</protein>
<dbReference type="PROSITE" id="PS50082">
    <property type="entry name" value="WD_REPEATS_2"/>
    <property type="match status" value="1"/>
</dbReference>
<comment type="pathway">
    <text evidence="1">Protein modification; peptidyl-diphthamide biosynthesis.</text>
</comment>
<organism evidence="14 15">
    <name type="scientific">Canis lupus familiaris</name>
    <name type="common">Dog</name>
    <name type="synonym">Canis familiaris</name>
    <dbReference type="NCBI Taxonomy" id="9615"/>
    <lineage>
        <taxon>Eukaryota</taxon>
        <taxon>Metazoa</taxon>
        <taxon>Chordata</taxon>
        <taxon>Craniata</taxon>
        <taxon>Vertebrata</taxon>
        <taxon>Euteleostomi</taxon>
        <taxon>Mammalia</taxon>
        <taxon>Eutheria</taxon>
        <taxon>Laurasiatheria</taxon>
        <taxon>Carnivora</taxon>
        <taxon>Caniformia</taxon>
        <taxon>Canidae</taxon>
        <taxon>Canis</taxon>
    </lineage>
</organism>
<comment type="subunit">
    <text evidence="8">Interacts with INCA1.</text>
</comment>
<name>A0A8C0S309_CANLF</name>
<dbReference type="InterPro" id="IPR019775">
    <property type="entry name" value="WD40_repeat_CS"/>
</dbReference>
<evidence type="ECO:0000256" key="3">
    <source>
        <dbReference type="ARBA" id="ARBA00022737"/>
    </source>
</evidence>
<reference evidence="14" key="1">
    <citation type="submission" date="2018-10" db="EMBL/GenBank/DDBJ databases">
        <title>De novo assembly of a Great Dane genome.</title>
        <authorList>
            <person name="Kidd J.M."/>
            <person name="Pendleton A.L."/>
            <person name="Shen F."/>
            <person name="Emery S."/>
        </authorList>
    </citation>
    <scope>NUCLEOTIDE SEQUENCE [LARGE SCALE GENOMIC DNA]</scope>
    <source>
        <strain evidence="14">Great Dane</strain>
    </source>
</reference>
<feature type="region of interest" description="Disordered" evidence="13">
    <location>
        <begin position="1"/>
        <end position="25"/>
    </location>
</feature>
<evidence type="ECO:0000256" key="10">
    <source>
        <dbReference type="ARBA" id="ARBA00075709"/>
    </source>
</evidence>
<proteinExistence type="inferred from homology"/>
<dbReference type="InterPro" id="IPR001680">
    <property type="entry name" value="WD40_rpt"/>
</dbReference>
<feature type="compositionally biased region" description="Low complexity" evidence="13">
    <location>
        <begin position="252"/>
        <end position="261"/>
    </location>
</feature>
<dbReference type="Pfam" id="PF00400">
    <property type="entry name" value="WD40"/>
    <property type="match status" value="1"/>
</dbReference>
<evidence type="ECO:0000256" key="8">
    <source>
        <dbReference type="ARBA" id="ARBA00062137"/>
    </source>
</evidence>
<feature type="compositionally biased region" description="Pro residues" evidence="13">
    <location>
        <begin position="236"/>
        <end position="251"/>
    </location>
</feature>
<dbReference type="AlphaFoldDB" id="A0A8C0S309"/>
<feature type="compositionally biased region" description="Pro residues" evidence="13">
    <location>
        <begin position="269"/>
        <end position="286"/>
    </location>
</feature>
<accession>A0A8C0S309</accession>
<dbReference type="Gene3D" id="2.130.10.10">
    <property type="entry name" value="YVTN repeat-like/Quinoprotein amine dehydrogenase"/>
    <property type="match status" value="1"/>
</dbReference>
<evidence type="ECO:0000256" key="5">
    <source>
        <dbReference type="ARBA" id="ARBA00038092"/>
    </source>
</evidence>
<dbReference type="Proteomes" id="UP000694542">
    <property type="component" value="Chromosome 9"/>
</dbReference>
<dbReference type="InterPro" id="IPR052415">
    <property type="entry name" value="Diphthine_MTase"/>
</dbReference>
<dbReference type="SMART" id="SM00320">
    <property type="entry name" value="WD40"/>
    <property type="match status" value="3"/>
</dbReference>
<evidence type="ECO:0000256" key="9">
    <source>
        <dbReference type="ARBA" id="ARBA00074662"/>
    </source>
</evidence>
<evidence type="ECO:0000256" key="11">
    <source>
        <dbReference type="ARBA" id="ARBA00081300"/>
    </source>
</evidence>
<dbReference type="PRINTS" id="PR01217">
    <property type="entry name" value="PRICHEXTENSN"/>
</dbReference>
<dbReference type="InterPro" id="IPR036322">
    <property type="entry name" value="WD40_repeat_dom_sf"/>
</dbReference>
<comment type="catalytic activity">
    <reaction evidence="7">
        <text>diphthine methyl ester-[translation elongation factor 2] + H2O = diphthine-[translation elongation factor 2] + methanol + H(+)</text>
        <dbReference type="Rhea" id="RHEA:42656"/>
        <dbReference type="Rhea" id="RHEA-COMP:10172"/>
        <dbReference type="Rhea" id="RHEA-COMP:10173"/>
        <dbReference type="ChEBI" id="CHEBI:15377"/>
        <dbReference type="ChEBI" id="CHEBI:15378"/>
        <dbReference type="ChEBI" id="CHEBI:17790"/>
        <dbReference type="ChEBI" id="CHEBI:79005"/>
        <dbReference type="ChEBI" id="CHEBI:82696"/>
        <dbReference type="EC" id="3.1.1.97"/>
    </reaction>
</comment>
<dbReference type="EC" id="3.1.1.97" evidence="6"/>
<dbReference type="GO" id="GO:0061685">
    <property type="term" value="F:diphthine methylesterase activity"/>
    <property type="evidence" value="ECO:0007669"/>
    <property type="project" value="UniProtKB-EC"/>
</dbReference>
<dbReference type="SUPFAM" id="SSF50978">
    <property type="entry name" value="WD40 repeat-like"/>
    <property type="match status" value="1"/>
</dbReference>
<feature type="compositionally biased region" description="Pro residues" evidence="13">
    <location>
        <begin position="115"/>
        <end position="135"/>
    </location>
</feature>
<feature type="region of interest" description="Disordered" evidence="13">
    <location>
        <begin position="49"/>
        <end position="324"/>
    </location>
</feature>
<evidence type="ECO:0000256" key="7">
    <source>
        <dbReference type="ARBA" id="ARBA00047551"/>
    </source>
</evidence>
<keyword evidence="2 12" id="KW-0853">WD repeat</keyword>
<dbReference type="PANTHER" id="PTHR46042">
    <property type="entry name" value="DIPHTHINE METHYLTRANSFERASE"/>
    <property type="match status" value="1"/>
</dbReference>
<evidence type="ECO:0000256" key="13">
    <source>
        <dbReference type="SAM" id="MobiDB-lite"/>
    </source>
</evidence>
<keyword evidence="3" id="KW-0677">Repeat</keyword>
<feature type="repeat" description="WD" evidence="12">
    <location>
        <begin position="561"/>
        <end position="603"/>
    </location>
</feature>
<evidence type="ECO:0000256" key="2">
    <source>
        <dbReference type="ARBA" id="ARBA00022574"/>
    </source>
</evidence>
<evidence type="ECO:0000256" key="4">
    <source>
        <dbReference type="ARBA" id="ARBA00022801"/>
    </source>
</evidence>
<feature type="compositionally biased region" description="Pro residues" evidence="13">
    <location>
        <begin position="167"/>
        <end position="178"/>
    </location>
</feature>
<reference evidence="14" key="2">
    <citation type="submission" date="2025-08" db="UniProtKB">
        <authorList>
            <consortium name="Ensembl"/>
        </authorList>
    </citation>
    <scope>IDENTIFICATION</scope>
</reference>